<evidence type="ECO:0000313" key="3">
    <source>
        <dbReference type="EMBL" id="CAI2374420.1"/>
    </source>
</evidence>
<proteinExistence type="predicted"/>
<comment type="caution">
    <text evidence="3">The sequence shown here is derived from an EMBL/GenBank/DDBJ whole genome shotgun (WGS) entry which is preliminary data.</text>
</comment>
<evidence type="ECO:0000313" key="4">
    <source>
        <dbReference type="Proteomes" id="UP001295684"/>
    </source>
</evidence>
<dbReference type="EMBL" id="CAMPGE010015821">
    <property type="protein sequence ID" value="CAI2374420.1"/>
    <property type="molecule type" value="Genomic_DNA"/>
</dbReference>
<organism evidence="3 4">
    <name type="scientific">Euplotes crassus</name>
    <dbReference type="NCBI Taxonomy" id="5936"/>
    <lineage>
        <taxon>Eukaryota</taxon>
        <taxon>Sar</taxon>
        <taxon>Alveolata</taxon>
        <taxon>Ciliophora</taxon>
        <taxon>Intramacronucleata</taxon>
        <taxon>Spirotrichea</taxon>
        <taxon>Hypotrichia</taxon>
        <taxon>Euplotida</taxon>
        <taxon>Euplotidae</taxon>
        <taxon>Moneuplotes</taxon>
    </lineage>
</organism>
<feature type="transmembrane region" description="Helical" evidence="2">
    <location>
        <begin position="240"/>
        <end position="258"/>
    </location>
</feature>
<name>A0AAD2CYG8_EUPCR</name>
<keyword evidence="1" id="KW-0175">Coiled coil</keyword>
<gene>
    <name evidence="3" type="ORF">ECRASSUSDP1_LOCUS15772</name>
</gene>
<dbReference type="Gene3D" id="1.20.5.110">
    <property type="match status" value="1"/>
</dbReference>
<protein>
    <recommendedName>
        <fullName evidence="5">t-SNARE coiled-coil homology domain-containing protein</fullName>
    </recommendedName>
</protein>
<feature type="coiled-coil region" evidence="1">
    <location>
        <begin position="133"/>
        <end position="177"/>
    </location>
</feature>
<accession>A0AAD2CYG8</accession>
<keyword evidence="2" id="KW-0812">Transmembrane</keyword>
<evidence type="ECO:0000256" key="2">
    <source>
        <dbReference type="SAM" id="Phobius"/>
    </source>
</evidence>
<keyword evidence="2" id="KW-0472">Membrane</keyword>
<evidence type="ECO:0008006" key="5">
    <source>
        <dbReference type="Google" id="ProtNLM"/>
    </source>
</evidence>
<dbReference type="Proteomes" id="UP001295684">
    <property type="component" value="Unassembled WGS sequence"/>
</dbReference>
<keyword evidence="4" id="KW-1185">Reference proteome</keyword>
<reference evidence="3" key="1">
    <citation type="submission" date="2023-07" db="EMBL/GenBank/DDBJ databases">
        <authorList>
            <consortium name="AG Swart"/>
            <person name="Singh M."/>
            <person name="Singh A."/>
            <person name="Seah K."/>
            <person name="Emmerich C."/>
        </authorList>
    </citation>
    <scope>NUCLEOTIDE SEQUENCE</scope>
    <source>
        <strain evidence="3">DP1</strain>
    </source>
</reference>
<keyword evidence="2" id="KW-1133">Transmembrane helix</keyword>
<sequence>MSIKLGGPIKEEDLADSFGGLTNINSGKRYEFFLQVVKENLKLIQETLDERRVIILKHGYNSSERIIIDEDINMYIQDSQQGIQKLKISVDKDKKRLSPIEITERCKCISLLRKNLNLLIKQFKESAKDYIGMRRASEDRKMLLDDKDEYEGDRKLTEKEEKALEEFKKNDEELEEIALKIAQSLEELGDKQKKVGQEVGAQYEMLVQANADAENIEFELGRQNNELTRLLHKFRNGKQVWLDFLLIFLLCIFLTLLWNRLKAKDFI</sequence>
<dbReference type="AlphaFoldDB" id="A0AAD2CYG8"/>
<evidence type="ECO:0000256" key="1">
    <source>
        <dbReference type="SAM" id="Coils"/>
    </source>
</evidence>